<gene>
    <name evidence="2" type="ORF">CRE_01262</name>
</gene>
<evidence type="ECO:0000313" key="2">
    <source>
        <dbReference type="EMBL" id="EFO90372.1"/>
    </source>
</evidence>
<sequence length="142" mass="16689">MDKLKVLEEQHVKQIEGMNLELQTLKAQQEQHANELNGKNLVIQRLAIRLSALEQQTIDKMMELTNEKDRHSQVIHKFREESFLAERRLESVRMMMKGNLRQKMKEVGLEQSQLRTKLGKLYIELQEAKKPQDALITVVLRS</sequence>
<dbReference type="EMBL" id="DS268567">
    <property type="protein sequence ID" value="EFO90372.1"/>
    <property type="molecule type" value="Genomic_DNA"/>
</dbReference>
<name>E3N9M6_CAERE</name>
<dbReference type="InParanoid" id="E3N9M6"/>
<dbReference type="OrthoDB" id="28818at2759"/>
<proteinExistence type="predicted"/>
<dbReference type="AlphaFoldDB" id="E3N9M6"/>
<organism evidence="3">
    <name type="scientific">Caenorhabditis remanei</name>
    <name type="common">Caenorhabditis vulgaris</name>
    <dbReference type="NCBI Taxonomy" id="31234"/>
    <lineage>
        <taxon>Eukaryota</taxon>
        <taxon>Metazoa</taxon>
        <taxon>Ecdysozoa</taxon>
        <taxon>Nematoda</taxon>
        <taxon>Chromadorea</taxon>
        <taxon>Rhabditida</taxon>
        <taxon>Rhabditina</taxon>
        <taxon>Rhabditomorpha</taxon>
        <taxon>Rhabditoidea</taxon>
        <taxon>Rhabditidae</taxon>
        <taxon>Peloderinae</taxon>
        <taxon>Caenorhabditis</taxon>
    </lineage>
</organism>
<reference evidence="2" key="1">
    <citation type="submission" date="2007-07" db="EMBL/GenBank/DDBJ databases">
        <title>PCAP assembly of the Caenorhabditis remanei genome.</title>
        <authorList>
            <consortium name="The Caenorhabditis remanei Sequencing Consortium"/>
            <person name="Wilson R.K."/>
        </authorList>
    </citation>
    <scope>NUCLEOTIDE SEQUENCE [LARGE SCALE GENOMIC DNA]</scope>
    <source>
        <strain evidence="2">PB4641</strain>
    </source>
</reference>
<keyword evidence="3" id="KW-1185">Reference proteome</keyword>
<dbReference type="HOGENOM" id="CLU_1817572_0_0_1"/>
<dbReference type="Proteomes" id="UP000008281">
    <property type="component" value="Unassembled WGS sequence"/>
</dbReference>
<accession>E3N9M6</accession>
<evidence type="ECO:0000313" key="3">
    <source>
        <dbReference type="Proteomes" id="UP000008281"/>
    </source>
</evidence>
<protein>
    <submittedName>
        <fullName evidence="2">Uncharacterized protein</fullName>
    </submittedName>
</protein>
<evidence type="ECO:0000256" key="1">
    <source>
        <dbReference type="SAM" id="Coils"/>
    </source>
</evidence>
<keyword evidence="1" id="KW-0175">Coiled coil</keyword>
<feature type="coiled-coil region" evidence="1">
    <location>
        <begin position="8"/>
        <end position="35"/>
    </location>
</feature>